<evidence type="ECO:0000259" key="4">
    <source>
        <dbReference type="SMART" id="SM00822"/>
    </source>
</evidence>
<comment type="caution">
    <text evidence="5">The sequence shown here is derived from an EMBL/GenBank/DDBJ whole genome shotgun (WGS) entry which is preliminary data.</text>
</comment>
<dbReference type="SUPFAM" id="SSF51735">
    <property type="entry name" value="NAD(P)-binding Rossmann-fold domains"/>
    <property type="match status" value="1"/>
</dbReference>
<comment type="similarity">
    <text evidence="1 3">Belongs to the short-chain dehydrogenases/reductases (SDR) family.</text>
</comment>
<sequence length="260" mass="27480">MTDRDTTNWADGRVALVTGATSGFGDAVARQVIAAGGRVIAVGRREDRLAALRDALGGRLHPLQLDLTDRDAIAAAVAGLPDDFAAIDILFNNAGLALGLSSAQDAKIAHWRQMIATNVTAVTELVHAVLPGMVARGRGDIVNMSSVAASYPYPGGNIYGATKAFVRQFSLNLRADVVGTGVRVTSVEPGMCETEFSVVRFDGDSSAADKVYAGMTPLSADDIANAVTWILQQPRHVNVNTIELMPMQQAFGPFAVKRDD</sequence>
<gene>
    <name evidence="5" type="ORF">EAH84_02555</name>
</gene>
<evidence type="ECO:0000256" key="2">
    <source>
        <dbReference type="ARBA" id="ARBA00023002"/>
    </source>
</evidence>
<dbReference type="GO" id="GO:0016616">
    <property type="term" value="F:oxidoreductase activity, acting on the CH-OH group of donors, NAD or NADP as acceptor"/>
    <property type="evidence" value="ECO:0007669"/>
    <property type="project" value="UniProtKB-ARBA"/>
</dbReference>
<dbReference type="PANTHER" id="PTHR42901">
    <property type="entry name" value="ALCOHOL DEHYDROGENASE"/>
    <property type="match status" value="1"/>
</dbReference>
<evidence type="ECO:0000313" key="5">
    <source>
        <dbReference type="EMBL" id="TPG15685.1"/>
    </source>
</evidence>
<dbReference type="Gene3D" id="3.40.50.720">
    <property type="entry name" value="NAD(P)-binding Rossmann-like Domain"/>
    <property type="match status" value="1"/>
</dbReference>
<keyword evidence="2" id="KW-0560">Oxidoreductase</keyword>
<dbReference type="FunFam" id="3.40.50.720:FF:000047">
    <property type="entry name" value="NADP-dependent L-serine/L-allo-threonine dehydrogenase"/>
    <property type="match status" value="1"/>
</dbReference>
<dbReference type="InterPro" id="IPR036291">
    <property type="entry name" value="NAD(P)-bd_dom_sf"/>
</dbReference>
<dbReference type="SMART" id="SM00822">
    <property type="entry name" value="PKS_KR"/>
    <property type="match status" value="1"/>
</dbReference>
<evidence type="ECO:0000256" key="1">
    <source>
        <dbReference type="ARBA" id="ARBA00006484"/>
    </source>
</evidence>
<dbReference type="InterPro" id="IPR002347">
    <property type="entry name" value="SDR_fam"/>
</dbReference>
<accession>A0A502CPX4</accession>
<evidence type="ECO:0000313" key="6">
    <source>
        <dbReference type="Proteomes" id="UP000318413"/>
    </source>
</evidence>
<evidence type="ECO:0000256" key="3">
    <source>
        <dbReference type="RuleBase" id="RU000363"/>
    </source>
</evidence>
<protein>
    <submittedName>
        <fullName evidence="5">SDR family NAD(P)-dependent oxidoreductase</fullName>
    </submittedName>
</protein>
<organism evidence="5 6">
    <name type="scientific">Sphingomonas oligophenolica</name>
    <dbReference type="NCBI Taxonomy" id="301154"/>
    <lineage>
        <taxon>Bacteria</taxon>
        <taxon>Pseudomonadati</taxon>
        <taxon>Pseudomonadota</taxon>
        <taxon>Alphaproteobacteria</taxon>
        <taxon>Sphingomonadales</taxon>
        <taxon>Sphingomonadaceae</taxon>
        <taxon>Sphingomonas</taxon>
    </lineage>
</organism>
<name>A0A502CPX4_9SPHN</name>
<dbReference type="InterPro" id="IPR020904">
    <property type="entry name" value="Sc_DH/Rdtase_CS"/>
</dbReference>
<dbReference type="Pfam" id="PF00106">
    <property type="entry name" value="adh_short"/>
    <property type="match status" value="1"/>
</dbReference>
<dbReference type="RefSeq" id="WP_140867155.1">
    <property type="nucleotide sequence ID" value="NZ_RCZK01000001.1"/>
</dbReference>
<keyword evidence="6" id="KW-1185">Reference proteome</keyword>
<dbReference type="PROSITE" id="PS00061">
    <property type="entry name" value="ADH_SHORT"/>
    <property type="match status" value="1"/>
</dbReference>
<dbReference type="OrthoDB" id="658698at2"/>
<reference evidence="5 6" key="1">
    <citation type="journal article" date="2019" name="Environ. Microbiol.">
        <title>Species interactions and distinct microbial communities in high Arctic permafrost affected cryosols are associated with the CH4 and CO2 gas fluxes.</title>
        <authorList>
            <person name="Altshuler I."/>
            <person name="Hamel J."/>
            <person name="Turney S."/>
            <person name="Magnuson E."/>
            <person name="Levesque R."/>
            <person name="Greer C."/>
            <person name="Whyte L.G."/>
        </authorList>
    </citation>
    <scope>NUCLEOTIDE SEQUENCE [LARGE SCALE GENOMIC DNA]</scope>
    <source>
        <strain evidence="5 6">S5.1</strain>
    </source>
</reference>
<proteinExistence type="inferred from homology"/>
<dbReference type="InterPro" id="IPR057326">
    <property type="entry name" value="KR_dom"/>
</dbReference>
<dbReference type="PANTHER" id="PTHR42901:SF1">
    <property type="entry name" value="ALCOHOL DEHYDROGENASE"/>
    <property type="match status" value="1"/>
</dbReference>
<dbReference type="AlphaFoldDB" id="A0A502CPX4"/>
<dbReference type="PRINTS" id="PR00081">
    <property type="entry name" value="GDHRDH"/>
</dbReference>
<feature type="domain" description="Ketoreductase" evidence="4">
    <location>
        <begin position="13"/>
        <end position="194"/>
    </location>
</feature>
<dbReference type="Proteomes" id="UP000318413">
    <property type="component" value="Unassembled WGS sequence"/>
</dbReference>
<dbReference type="EMBL" id="RCZK01000001">
    <property type="protein sequence ID" value="TPG15685.1"/>
    <property type="molecule type" value="Genomic_DNA"/>
</dbReference>
<dbReference type="PRINTS" id="PR00080">
    <property type="entry name" value="SDRFAMILY"/>
</dbReference>